<dbReference type="EMBL" id="JAKLMC020000010">
    <property type="protein sequence ID" value="KAK5953956.1"/>
    <property type="molecule type" value="Genomic_DNA"/>
</dbReference>
<evidence type="ECO:0000313" key="3">
    <source>
        <dbReference type="Proteomes" id="UP001316803"/>
    </source>
</evidence>
<keyword evidence="3" id="KW-1185">Reference proteome</keyword>
<feature type="region of interest" description="Disordered" evidence="1">
    <location>
        <begin position="39"/>
        <end position="88"/>
    </location>
</feature>
<feature type="compositionally biased region" description="Polar residues" evidence="1">
    <location>
        <begin position="109"/>
        <end position="129"/>
    </location>
</feature>
<dbReference type="PANTHER" id="PTHR37315">
    <property type="entry name" value="UPF0311 PROTEIN BLR7842"/>
    <property type="match status" value="1"/>
</dbReference>
<proteinExistence type="predicted"/>
<reference evidence="2 3" key="1">
    <citation type="submission" date="2022-12" db="EMBL/GenBank/DDBJ databases">
        <title>Genomic features and morphological characterization of a novel Knufia sp. strain isolated from spacecraft assembly facility.</title>
        <authorList>
            <person name="Teixeira M."/>
            <person name="Chander A.M."/>
            <person name="Stajich J.E."/>
            <person name="Venkateswaran K."/>
        </authorList>
    </citation>
    <scope>NUCLEOTIDE SEQUENCE [LARGE SCALE GENOMIC DNA]</scope>
    <source>
        <strain evidence="2 3">FJI-L2-BK-P2</strain>
    </source>
</reference>
<dbReference type="Pfam" id="PF11578">
    <property type="entry name" value="DUF3237"/>
    <property type="match status" value="1"/>
</dbReference>
<dbReference type="AlphaFoldDB" id="A0AAN8EUG3"/>
<feature type="region of interest" description="Disordered" evidence="1">
    <location>
        <begin position="107"/>
        <end position="158"/>
    </location>
</feature>
<dbReference type="Gene3D" id="2.40.160.20">
    <property type="match status" value="1"/>
</dbReference>
<evidence type="ECO:0000256" key="1">
    <source>
        <dbReference type="SAM" id="MobiDB-lite"/>
    </source>
</evidence>
<protein>
    <submittedName>
        <fullName evidence="2">Uncharacterized protein</fullName>
    </submittedName>
</protein>
<organism evidence="2 3">
    <name type="scientific">Knufia fluminis</name>
    <dbReference type="NCBI Taxonomy" id="191047"/>
    <lineage>
        <taxon>Eukaryota</taxon>
        <taxon>Fungi</taxon>
        <taxon>Dikarya</taxon>
        <taxon>Ascomycota</taxon>
        <taxon>Pezizomycotina</taxon>
        <taxon>Eurotiomycetes</taxon>
        <taxon>Chaetothyriomycetidae</taxon>
        <taxon>Chaetothyriales</taxon>
        <taxon>Trichomeriaceae</taxon>
        <taxon>Knufia</taxon>
    </lineage>
</organism>
<evidence type="ECO:0000313" key="2">
    <source>
        <dbReference type="EMBL" id="KAK5953956.1"/>
    </source>
</evidence>
<feature type="compositionally biased region" description="Basic and acidic residues" evidence="1">
    <location>
        <begin position="39"/>
        <end position="48"/>
    </location>
</feature>
<dbReference type="Proteomes" id="UP001316803">
    <property type="component" value="Unassembled WGS sequence"/>
</dbReference>
<dbReference type="PANTHER" id="PTHR37315:SF1">
    <property type="entry name" value="UPF0311 PROTEIN BLR7842"/>
    <property type="match status" value="1"/>
</dbReference>
<feature type="compositionally biased region" description="Low complexity" evidence="1">
    <location>
        <begin position="57"/>
        <end position="78"/>
    </location>
</feature>
<name>A0AAN8EUG3_9EURO</name>
<sequence>MGRTTDQDVHSAYVEYRASPDDKCLSVQCIYCHETRAKNTSRQKEHLLKCPGLRNHPSSQAQQSPSQPTSAQRPPSSSDAGDVSGYGPAFSLEGAASALNGATAVLNGTPLSNRPSLPPVNTNGTSATPQPRPPLGGMPKPKSTPKQTPGTNIPAPPLEDVHSAFVEFRANEADKCLSVQCIYCNQIRAKNTSRQRQHLLECPTYLNVMKDSIPANNLLHRFDEGDIARSLSLPTPTLDLDFRMSIKLNPKVNVGNSAGSNGGTRNWISFIGGQWAGRWGKGIVIPGGQDTQTTHKDFTTSSSSQFLIQTNDDPPAMIIVRGRGWLTGPRDVMEKVHNEPEEADTVPASSYKYRVTIELETGDERYGFLSTGIWLGSGSRRANEVVLDAYRVS</sequence>
<gene>
    <name evidence="2" type="ORF">OHC33_005228</name>
</gene>
<dbReference type="InterPro" id="IPR020915">
    <property type="entry name" value="UPF0311"/>
</dbReference>
<comment type="caution">
    <text evidence="2">The sequence shown here is derived from an EMBL/GenBank/DDBJ whole genome shotgun (WGS) entry which is preliminary data.</text>
</comment>
<accession>A0AAN8EUG3</accession>